<feature type="domain" description="Membrane insertase YidC/Oxa/ALB C-terminal" evidence="14">
    <location>
        <begin position="61"/>
        <end position="249"/>
    </location>
</feature>
<keyword evidence="11 12" id="KW-0449">Lipoprotein</keyword>
<dbReference type="Proteomes" id="UP000664601">
    <property type="component" value="Unassembled WGS sequence"/>
</dbReference>
<evidence type="ECO:0000256" key="1">
    <source>
        <dbReference type="ARBA" id="ARBA00004651"/>
    </source>
</evidence>
<evidence type="ECO:0000313" key="15">
    <source>
        <dbReference type="EMBL" id="MBO1307580.1"/>
    </source>
</evidence>
<dbReference type="NCBIfam" id="TIGR03592">
    <property type="entry name" value="yidC_oxa1_cterm"/>
    <property type="match status" value="1"/>
</dbReference>
<feature type="transmembrane region" description="Helical" evidence="12">
    <location>
        <begin position="139"/>
        <end position="158"/>
    </location>
</feature>
<comment type="similarity">
    <text evidence="12">Belongs to the OXA1/ALB3/YidC family. Type 2 subfamily.</text>
</comment>
<evidence type="ECO:0000256" key="12">
    <source>
        <dbReference type="HAMAP-Rule" id="MF_01811"/>
    </source>
</evidence>
<feature type="transmembrane region" description="Helical" evidence="12">
    <location>
        <begin position="59"/>
        <end position="81"/>
    </location>
</feature>
<sequence length="307" mass="34056">MNKMKKWLLGTGLLSLVVFLSGCVRMGKDGQPDTTGIVYRFLVVPLEGFLEWMVQSFDWSYGLAIIVLTIIVRLIIMPLGINQSKKSLIQTEKMQAIKPQVDAAQAKLKEAATPEEQMEAQREMSAVYKENNVSMMGGLGCLPLLIQMPIFSALYYTARFSTGIQDSTFMGIDLASPSYVLVVFVGIAYLLQSYISLIGVPEEQKKTMRSMMIASPLMIVFMTFSSPAGVGLYWVVGGIFSCIQTFITNVVMRPRIKAKIKEDLAKNPPKQVVTPRTMKKAEPVKPKAVNQPKNSQGGRNAGKQKRK</sequence>
<accession>A0ABS3LD63</accession>
<comment type="caution">
    <text evidence="15">The sequence shown here is derived from an EMBL/GenBank/DDBJ whole genome shotgun (WGS) entry which is preliminary data.</text>
</comment>
<keyword evidence="16" id="KW-1185">Reference proteome</keyword>
<evidence type="ECO:0000256" key="2">
    <source>
        <dbReference type="ARBA" id="ARBA00022448"/>
    </source>
</evidence>
<evidence type="ECO:0000256" key="8">
    <source>
        <dbReference type="ARBA" id="ARBA00023136"/>
    </source>
</evidence>
<evidence type="ECO:0000256" key="5">
    <source>
        <dbReference type="ARBA" id="ARBA00022729"/>
    </source>
</evidence>
<keyword evidence="5 12" id="KW-0732">Signal</keyword>
<evidence type="ECO:0000259" key="14">
    <source>
        <dbReference type="Pfam" id="PF02096"/>
    </source>
</evidence>
<dbReference type="InterPro" id="IPR047196">
    <property type="entry name" value="YidC_ALB_C"/>
</dbReference>
<evidence type="ECO:0000256" key="9">
    <source>
        <dbReference type="ARBA" id="ARBA00023139"/>
    </source>
</evidence>
<evidence type="ECO:0000256" key="13">
    <source>
        <dbReference type="SAM" id="MobiDB-lite"/>
    </source>
</evidence>
<dbReference type="PRINTS" id="PR00701">
    <property type="entry name" value="60KDINNERMP"/>
</dbReference>
<comment type="function">
    <text evidence="12">Required for the insertion and/or proper folding and/or complex formation of integral membrane proteins into the membrane. Involved in integration of membrane proteins that insert both dependently and independently of the Sec translocase complex, as well as at least some lipoproteins.</text>
</comment>
<keyword evidence="7 12" id="KW-1133">Transmembrane helix</keyword>
<proteinExistence type="inferred from homology"/>
<feature type="transmembrane region" description="Helical" evidence="12">
    <location>
        <begin position="231"/>
        <end position="252"/>
    </location>
</feature>
<keyword evidence="4 12" id="KW-0812">Transmembrane</keyword>
<evidence type="ECO:0000256" key="10">
    <source>
        <dbReference type="ARBA" id="ARBA00023186"/>
    </source>
</evidence>
<dbReference type="InterPro" id="IPR023060">
    <property type="entry name" value="YidC/YidC1/YidC2_Firmicutes"/>
</dbReference>
<keyword evidence="9" id="KW-0564">Palmitate</keyword>
<dbReference type="PANTHER" id="PTHR12428:SF65">
    <property type="entry name" value="CYTOCHROME C OXIDASE ASSEMBLY PROTEIN COX18, MITOCHONDRIAL"/>
    <property type="match status" value="1"/>
</dbReference>
<evidence type="ECO:0000313" key="16">
    <source>
        <dbReference type="Proteomes" id="UP000664601"/>
    </source>
</evidence>
<keyword evidence="8 12" id="KW-0472">Membrane</keyword>
<feature type="transmembrane region" description="Helical" evidence="12">
    <location>
        <begin position="178"/>
        <end position="200"/>
    </location>
</feature>
<evidence type="ECO:0000256" key="3">
    <source>
        <dbReference type="ARBA" id="ARBA00022475"/>
    </source>
</evidence>
<reference evidence="15 16" key="1">
    <citation type="submission" date="2021-03" db="EMBL/GenBank/DDBJ databases">
        <title>Enterococcal diversity collection.</title>
        <authorList>
            <person name="Gilmore M.S."/>
            <person name="Schwartzman J."/>
            <person name="Van Tyne D."/>
            <person name="Martin M."/>
            <person name="Earl A.M."/>
            <person name="Manson A.L."/>
            <person name="Straub T."/>
            <person name="Salamzade R."/>
            <person name="Saavedra J."/>
            <person name="Lebreton F."/>
            <person name="Prichula J."/>
            <person name="Schaufler K."/>
            <person name="Gaca A."/>
            <person name="Sgardioli B."/>
            <person name="Wagenaar J."/>
            <person name="Strong T."/>
        </authorList>
    </citation>
    <scope>NUCLEOTIDE SEQUENCE [LARGE SCALE GENOMIC DNA]</scope>
    <source>
        <strain evidence="15 16">669A</strain>
    </source>
</reference>
<dbReference type="CDD" id="cd20070">
    <property type="entry name" value="5TM_YidC_Alb3"/>
    <property type="match status" value="1"/>
</dbReference>
<dbReference type="RefSeq" id="WP_207674574.1">
    <property type="nucleotide sequence ID" value="NZ_JAFREM010000025.1"/>
</dbReference>
<keyword evidence="2 12" id="KW-0813">Transport</keyword>
<protein>
    <recommendedName>
        <fullName evidence="12">Membrane protein insertase YidC</fullName>
    </recommendedName>
    <alternativeName>
        <fullName evidence="12">Foldase YidC</fullName>
    </alternativeName>
    <alternativeName>
        <fullName evidence="12">Membrane integrase YidC</fullName>
    </alternativeName>
    <alternativeName>
        <fullName evidence="12">Membrane protein YidC</fullName>
    </alternativeName>
</protein>
<dbReference type="EMBL" id="JAFREM010000025">
    <property type="protein sequence ID" value="MBO1307580.1"/>
    <property type="molecule type" value="Genomic_DNA"/>
</dbReference>
<keyword evidence="6 12" id="KW-0653">Protein transport</keyword>
<evidence type="ECO:0000256" key="6">
    <source>
        <dbReference type="ARBA" id="ARBA00022927"/>
    </source>
</evidence>
<dbReference type="InterPro" id="IPR001708">
    <property type="entry name" value="YidC/ALB3/OXA1/COX18"/>
</dbReference>
<evidence type="ECO:0000256" key="4">
    <source>
        <dbReference type="ARBA" id="ARBA00022692"/>
    </source>
</evidence>
<gene>
    <name evidence="12 15" type="primary">yidC</name>
    <name evidence="15" type="ORF">JZO70_15500</name>
</gene>
<name>A0ABS3LD63_9ENTE</name>
<keyword evidence="3 12" id="KW-1003">Cell membrane</keyword>
<feature type="region of interest" description="Disordered" evidence="13">
    <location>
        <begin position="267"/>
        <end position="307"/>
    </location>
</feature>
<comment type="subcellular location">
    <subcellularLocation>
        <location evidence="1 12">Cell membrane</location>
        <topology evidence="1 12">Multi-pass membrane protein</topology>
    </subcellularLocation>
</comment>
<keyword evidence="10 12" id="KW-0143">Chaperone</keyword>
<evidence type="ECO:0000256" key="11">
    <source>
        <dbReference type="ARBA" id="ARBA00023288"/>
    </source>
</evidence>
<organism evidence="15 16">
    <name type="scientific">Candidatus Enterococcus moelleringii</name>
    <dbReference type="NCBI Taxonomy" id="2815325"/>
    <lineage>
        <taxon>Bacteria</taxon>
        <taxon>Bacillati</taxon>
        <taxon>Bacillota</taxon>
        <taxon>Bacilli</taxon>
        <taxon>Lactobacillales</taxon>
        <taxon>Enterococcaceae</taxon>
        <taxon>Enterococcus</taxon>
    </lineage>
</organism>
<feature type="transmembrane region" description="Helical" evidence="12">
    <location>
        <begin position="207"/>
        <end position="225"/>
    </location>
</feature>
<evidence type="ECO:0000256" key="7">
    <source>
        <dbReference type="ARBA" id="ARBA00022989"/>
    </source>
</evidence>
<dbReference type="PROSITE" id="PS51257">
    <property type="entry name" value="PROKAR_LIPOPROTEIN"/>
    <property type="match status" value="1"/>
</dbReference>
<dbReference type="PANTHER" id="PTHR12428">
    <property type="entry name" value="OXA1"/>
    <property type="match status" value="1"/>
</dbReference>
<dbReference type="HAMAP" id="MF_01811">
    <property type="entry name" value="YidC_type2"/>
    <property type="match status" value="1"/>
</dbReference>
<dbReference type="Pfam" id="PF02096">
    <property type="entry name" value="60KD_IMP"/>
    <property type="match status" value="1"/>
</dbReference>
<dbReference type="InterPro" id="IPR028055">
    <property type="entry name" value="YidC/Oxa/ALB_C"/>
</dbReference>